<dbReference type="EMBL" id="QWGE01000003">
    <property type="protein sequence ID" value="RIJ37361.1"/>
    <property type="molecule type" value="Genomic_DNA"/>
</dbReference>
<comment type="caution">
    <text evidence="4">The sequence shown here is derived from an EMBL/GenBank/DDBJ whole genome shotgun (WGS) entry which is preliminary data.</text>
</comment>
<keyword evidence="1 2" id="KW-0732">Signal</keyword>
<keyword evidence="5" id="KW-1185">Reference proteome</keyword>
<evidence type="ECO:0000259" key="3">
    <source>
        <dbReference type="Pfam" id="PF13778"/>
    </source>
</evidence>
<gene>
    <name evidence="4" type="ORF">D1627_09495</name>
</gene>
<feature type="chain" id="PRO_5017368510" evidence="2">
    <location>
        <begin position="29"/>
        <end position="158"/>
    </location>
</feature>
<dbReference type="Pfam" id="PF13778">
    <property type="entry name" value="DUF4174"/>
    <property type="match status" value="1"/>
</dbReference>
<reference evidence="5" key="1">
    <citation type="submission" date="2018-08" db="EMBL/GenBank/DDBJ databases">
        <title>Mucilaginibacter sp. MYSH2.</title>
        <authorList>
            <person name="Seo T."/>
        </authorList>
    </citation>
    <scope>NUCLEOTIDE SEQUENCE [LARGE SCALE GENOMIC DNA]</scope>
    <source>
        <strain evidence="5">KIRAN</strain>
    </source>
</reference>
<accession>A0A399S271</accession>
<evidence type="ECO:0000256" key="2">
    <source>
        <dbReference type="SAM" id="SignalP"/>
    </source>
</evidence>
<evidence type="ECO:0000256" key="1">
    <source>
        <dbReference type="ARBA" id="ARBA00022729"/>
    </source>
</evidence>
<feature type="domain" description="DUF4174" evidence="3">
    <location>
        <begin position="37"/>
        <end position="152"/>
    </location>
</feature>
<organism evidence="4 5">
    <name type="scientific">Pontibacter oryzae</name>
    <dbReference type="NCBI Taxonomy" id="2304593"/>
    <lineage>
        <taxon>Bacteria</taxon>
        <taxon>Pseudomonadati</taxon>
        <taxon>Bacteroidota</taxon>
        <taxon>Cytophagia</taxon>
        <taxon>Cytophagales</taxon>
        <taxon>Hymenobacteraceae</taxon>
        <taxon>Pontibacter</taxon>
    </lineage>
</organism>
<name>A0A399S271_9BACT</name>
<proteinExistence type="predicted"/>
<dbReference type="Proteomes" id="UP000266005">
    <property type="component" value="Unassembled WGS sequence"/>
</dbReference>
<protein>
    <submittedName>
        <fullName evidence="4">DUF4174 domain-containing protein</fullName>
    </submittedName>
</protein>
<dbReference type="InterPro" id="IPR025232">
    <property type="entry name" value="DUF4174"/>
</dbReference>
<feature type="signal peptide" evidence="2">
    <location>
        <begin position="1"/>
        <end position="28"/>
    </location>
</feature>
<dbReference type="AlphaFoldDB" id="A0A399S271"/>
<evidence type="ECO:0000313" key="4">
    <source>
        <dbReference type="EMBL" id="RIJ37361.1"/>
    </source>
</evidence>
<evidence type="ECO:0000313" key="5">
    <source>
        <dbReference type="Proteomes" id="UP000266005"/>
    </source>
</evidence>
<sequence length="158" mass="18148">MCVGVCMRCKYTLPLLLLFLCCTAVACAQQPNAPMYLDAYKWKNRLVLVFVPDEANAAYLSQKEMLYAEKPKLNERDIVLIELVGGNKLYIDGKLQHEKQAKAIQGWFQVPPDSFAILLLGKDGTEKLRRNQPVEPEELFGLIDQMPMRRQEMRNDKN</sequence>